<dbReference type="RefSeq" id="WP_379855118.1">
    <property type="nucleotide sequence ID" value="NZ_JBHZPZ010000011.1"/>
</dbReference>
<gene>
    <name evidence="1" type="ORF">ACFX5E_10345</name>
</gene>
<dbReference type="PANTHER" id="PTHR39473:SF1">
    <property type="entry name" value="DINB-LIKE DOMAIN-CONTAINING PROTEIN"/>
    <property type="match status" value="1"/>
</dbReference>
<evidence type="ECO:0000313" key="2">
    <source>
        <dbReference type="Proteomes" id="UP001600109"/>
    </source>
</evidence>
<dbReference type="PANTHER" id="PTHR39473">
    <property type="match status" value="1"/>
</dbReference>
<dbReference type="Proteomes" id="UP001600109">
    <property type="component" value="Unassembled WGS sequence"/>
</dbReference>
<organism evidence="1 2">
    <name type="scientific">Flavobacterium xylosi</name>
    <dbReference type="NCBI Taxonomy" id="3230415"/>
    <lineage>
        <taxon>Bacteria</taxon>
        <taxon>Pseudomonadati</taxon>
        <taxon>Bacteroidota</taxon>
        <taxon>Flavobacteriia</taxon>
        <taxon>Flavobacteriales</taxon>
        <taxon>Flavobacteriaceae</taxon>
        <taxon>Flavobacterium</taxon>
    </lineage>
</organism>
<protein>
    <submittedName>
        <fullName evidence="1">DinB family protein</fullName>
    </submittedName>
</protein>
<sequence>MLIPAIKKALNELSDLVSKLSDNEYCFPCYDLSNASIGEHTRHIIEMFQCLENQYEKGIVNYDNRKRDNLIQTNTTFANECIAVILNQIEKPNKNLQLQQIVDKEELFIESNYHRELLYNFEHCIHHQALIKVAILQYATIAIDENFGVARSTIEYRNQCVQ</sequence>
<evidence type="ECO:0000313" key="1">
    <source>
        <dbReference type="EMBL" id="MFE3868468.1"/>
    </source>
</evidence>
<keyword evidence="2" id="KW-1185">Reference proteome</keyword>
<comment type="caution">
    <text evidence="1">The sequence shown here is derived from an EMBL/GenBank/DDBJ whole genome shotgun (WGS) entry which is preliminary data.</text>
</comment>
<name>A0ABW6HWV7_9FLAO</name>
<proteinExistence type="predicted"/>
<dbReference type="EMBL" id="JBHZPZ010000011">
    <property type="protein sequence ID" value="MFE3868468.1"/>
    <property type="molecule type" value="Genomic_DNA"/>
</dbReference>
<accession>A0ABW6HWV7</accession>
<reference evidence="1 2" key="1">
    <citation type="submission" date="2024-06" db="EMBL/GenBank/DDBJ databases">
        <title>Flavobacterium spp. isolated from glacier.</title>
        <authorList>
            <person name="Han D."/>
        </authorList>
    </citation>
    <scope>NUCLEOTIDE SEQUENCE [LARGE SCALE GENOMIC DNA]</scope>
    <source>
        <strain evidence="1 2">LS2P90</strain>
    </source>
</reference>